<accession>A0A2A5S5K2</accession>
<dbReference type="EMBL" id="JXJW01000001">
    <property type="protein sequence ID" value="PCS08766.1"/>
    <property type="molecule type" value="Genomic_DNA"/>
</dbReference>
<protein>
    <submittedName>
        <fullName evidence="1">Uncharacterized protein</fullName>
    </submittedName>
</protein>
<dbReference type="AlphaFoldDB" id="A0A2A5S5K2"/>
<evidence type="ECO:0000313" key="2">
    <source>
        <dbReference type="Proteomes" id="UP000218282"/>
    </source>
</evidence>
<name>A0A2A5S5K2_9LACT</name>
<sequence length="127" mass="14880">MNVVYLVVGQYYMSEVNDKLESMNKNLIEIGNFEQREFKSKIFSLNTRVGKISKFSSHILENEELRNRQLHSLEAIEGKVTQLLQQVNITIDAFFQNNEQLDFKTYLEKINELSMLLSYQIVLVSLL</sequence>
<gene>
    <name evidence="1" type="ORF">RU86_GL000002</name>
</gene>
<reference evidence="1 2" key="1">
    <citation type="submission" date="2014-12" db="EMBL/GenBank/DDBJ databases">
        <title>Draft genome sequences of 10 type strains of Lactococcus.</title>
        <authorList>
            <person name="Sun Z."/>
            <person name="Zhong Z."/>
            <person name="Liu W."/>
            <person name="Zhang W."/>
            <person name="Zhang H."/>
        </authorList>
    </citation>
    <scope>NUCLEOTIDE SEQUENCE [LARGE SCALE GENOMIC DNA]</scope>
    <source>
        <strain evidence="1 2">DSM 6634</strain>
    </source>
</reference>
<dbReference type="Proteomes" id="UP000218282">
    <property type="component" value="Unassembled WGS sequence"/>
</dbReference>
<keyword evidence="2" id="KW-1185">Reference proteome</keyword>
<comment type="caution">
    <text evidence="1">The sequence shown here is derived from an EMBL/GenBank/DDBJ whole genome shotgun (WGS) entry which is preliminary data.</text>
</comment>
<organism evidence="1 2">
    <name type="scientific">Pseudolactococcus piscium</name>
    <dbReference type="NCBI Taxonomy" id="1364"/>
    <lineage>
        <taxon>Bacteria</taxon>
        <taxon>Bacillati</taxon>
        <taxon>Bacillota</taxon>
        <taxon>Bacilli</taxon>
        <taxon>Lactobacillales</taxon>
        <taxon>Streptococcaceae</taxon>
        <taxon>Pseudolactococcus</taxon>
    </lineage>
</organism>
<evidence type="ECO:0000313" key="1">
    <source>
        <dbReference type="EMBL" id="PCS08766.1"/>
    </source>
</evidence>
<proteinExistence type="predicted"/>